<dbReference type="InterPro" id="IPR032872">
    <property type="entry name" value="WAK_assoc_C"/>
</dbReference>
<dbReference type="Gramene" id="PNT69896">
    <property type="protein sequence ID" value="PNT69896"/>
    <property type="gene ID" value="BRADI_2g02524v3"/>
</dbReference>
<keyword evidence="7" id="KW-0418">Kinase</keyword>
<dbReference type="STRING" id="15368.A0A2K2D6J3"/>
<dbReference type="GO" id="GO:0004674">
    <property type="term" value="F:protein serine/threonine kinase activity"/>
    <property type="evidence" value="ECO:0007669"/>
    <property type="project" value="UniProtKB-KW"/>
</dbReference>
<dbReference type="EnsemblPlants" id="PNT69896">
    <property type="protein sequence ID" value="PNT69896"/>
    <property type="gene ID" value="BRADI_2g02524v3"/>
</dbReference>
<dbReference type="InterPro" id="IPR017441">
    <property type="entry name" value="Protein_kinase_ATP_BS"/>
</dbReference>
<evidence type="ECO:0000256" key="3">
    <source>
        <dbReference type="ARBA" id="ARBA00022679"/>
    </source>
</evidence>
<evidence type="ECO:0000256" key="2">
    <source>
        <dbReference type="ARBA" id="ARBA00022527"/>
    </source>
</evidence>
<evidence type="ECO:0000256" key="4">
    <source>
        <dbReference type="ARBA" id="ARBA00022692"/>
    </source>
</evidence>
<dbReference type="ExpressionAtlas" id="A0A2K2D6J3">
    <property type="expression patterns" value="baseline and differential"/>
</dbReference>
<evidence type="ECO:0000256" key="1">
    <source>
        <dbReference type="ARBA" id="ARBA00004479"/>
    </source>
</evidence>
<reference evidence="15 16" key="1">
    <citation type="journal article" date="2010" name="Nature">
        <title>Genome sequencing and analysis of the model grass Brachypodium distachyon.</title>
        <authorList>
            <consortium name="International Brachypodium Initiative"/>
        </authorList>
    </citation>
    <scope>NUCLEOTIDE SEQUENCE [LARGE SCALE GENOMIC DNA]</scope>
    <source>
        <strain evidence="15 16">Bd21</strain>
    </source>
</reference>
<dbReference type="Pfam" id="PF00069">
    <property type="entry name" value="Pkinase"/>
    <property type="match status" value="1"/>
</dbReference>
<dbReference type="PANTHER" id="PTHR27009">
    <property type="entry name" value="RUST RESISTANCE KINASE LR10-RELATED"/>
    <property type="match status" value="1"/>
</dbReference>
<protein>
    <recommendedName>
        <fullName evidence="14">Protein kinase domain-containing protein</fullName>
    </recommendedName>
</protein>
<dbReference type="GO" id="GO:0005524">
    <property type="term" value="F:ATP binding"/>
    <property type="evidence" value="ECO:0007669"/>
    <property type="project" value="UniProtKB-UniRule"/>
</dbReference>
<keyword evidence="6 12" id="KW-0547">Nucleotide-binding</keyword>
<evidence type="ECO:0000313" key="17">
    <source>
        <dbReference type="Proteomes" id="UP000008810"/>
    </source>
</evidence>
<keyword evidence="9" id="KW-1133">Transmembrane helix</keyword>
<evidence type="ECO:0000256" key="8">
    <source>
        <dbReference type="ARBA" id="ARBA00022840"/>
    </source>
</evidence>
<comment type="subcellular location">
    <subcellularLocation>
        <location evidence="1">Membrane</location>
        <topology evidence="1">Single-pass type I membrane protein</topology>
    </subcellularLocation>
</comment>
<evidence type="ECO:0000256" key="7">
    <source>
        <dbReference type="ARBA" id="ARBA00022777"/>
    </source>
</evidence>
<reference evidence="15" key="2">
    <citation type="submission" date="2017-06" db="EMBL/GenBank/DDBJ databases">
        <title>WGS assembly of Brachypodium distachyon.</title>
        <authorList>
            <consortium name="The International Brachypodium Initiative"/>
            <person name="Lucas S."/>
            <person name="Harmon-Smith M."/>
            <person name="Lail K."/>
            <person name="Tice H."/>
            <person name="Grimwood J."/>
            <person name="Bruce D."/>
            <person name="Barry K."/>
            <person name="Shu S."/>
            <person name="Lindquist E."/>
            <person name="Wang M."/>
            <person name="Pitluck S."/>
            <person name="Vogel J.P."/>
            <person name="Garvin D.F."/>
            <person name="Mockler T.C."/>
            <person name="Schmutz J."/>
            <person name="Rokhsar D."/>
            <person name="Bevan M.W."/>
        </authorList>
    </citation>
    <scope>NUCLEOTIDE SEQUENCE</scope>
    <source>
        <strain evidence="15">Bd21</strain>
    </source>
</reference>
<dbReference type="Proteomes" id="UP000008810">
    <property type="component" value="Chromosome 2"/>
</dbReference>
<dbReference type="InterPro" id="IPR000719">
    <property type="entry name" value="Prot_kinase_dom"/>
</dbReference>
<gene>
    <name evidence="15" type="ORF">BRADI_2g02524v3</name>
</gene>
<evidence type="ECO:0000256" key="9">
    <source>
        <dbReference type="ARBA" id="ARBA00022989"/>
    </source>
</evidence>
<dbReference type="OrthoDB" id="4062651at2759"/>
<sequence>MTSGIHQVLGESVVLVMPGSELRLWDAYKGIVRRGFLLEWMVPVDCAEYNTNSGECRYKAILNEFRCFCPDGRMHPATCHEFAPGKRLCFLLCKKTSSSTERNYEAMIVSYGSLAPKRYVYSEVMKITSSRNNQLGQGGYGVVFKGRLHDGRLVAVKFLHDCKGNGDEFVNEVMSIGRTSHVNIVGLFGFCLEGSKRALIYEYMCNGSLDKYIYSENPKEILGWERLYAIAIGIARGLEYLHHSCNTRIIHFDIKPQNILLDQNFCPKIADFGLAKLCRTKESKLSMTGARGTIGFIAPEVHSRTFGVVSTKSDVYSYGMMLLEMVGGRRNVKSVVEKSSEKYFPDWIYDHFAQDDGLQACEVTNEIEKIARKMTIIGLWCIQVLPVYRPTVTKVLEMFERSVDDLDMPPKQNFCELL</sequence>
<dbReference type="Gene3D" id="1.10.510.10">
    <property type="entry name" value="Transferase(Phosphotransferase) domain 1"/>
    <property type="match status" value="1"/>
</dbReference>
<keyword evidence="5" id="KW-0732">Signal</keyword>
<keyword evidence="17" id="KW-1185">Reference proteome</keyword>
<dbReference type="GO" id="GO:0016020">
    <property type="term" value="C:membrane"/>
    <property type="evidence" value="ECO:0007669"/>
    <property type="project" value="UniProtKB-SubCell"/>
</dbReference>
<dbReference type="FunFam" id="1.10.510.10:FF:000590">
    <property type="entry name" value="PR5-like receptor kinase"/>
    <property type="match status" value="1"/>
</dbReference>
<evidence type="ECO:0000259" key="14">
    <source>
        <dbReference type="PROSITE" id="PS50011"/>
    </source>
</evidence>
<evidence type="ECO:0000256" key="6">
    <source>
        <dbReference type="ARBA" id="ARBA00022741"/>
    </source>
</evidence>
<dbReference type="InterPro" id="IPR045874">
    <property type="entry name" value="LRK10/LRL21-25-like"/>
</dbReference>
<proteinExistence type="inferred from homology"/>
<feature type="domain" description="Protein kinase" evidence="14">
    <location>
        <begin position="129"/>
        <end position="403"/>
    </location>
</feature>
<organism evidence="15">
    <name type="scientific">Brachypodium distachyon</name>
    <name type="common">Purple false brome</name>
    <name type="synonym">Trachynia distachya</name>
    <dbReference type="NCBI Taxonomy" id="15368"/>
    <lineage>
        <taxon>Eukaryota</taxon>
        <taxon>Viridiplantae</taxon>
        <taxon>Streptophyta</taxon>
        <taxon>Embryophyta</taxon>
        <taxon>Tracheophyta</taxon>
        <taxon>Spermatophyta</taxon>
        <taxon>Magnoliopsida</taxon>
        <taxon>Liliopsida</taxon>
        <taxon>Poales</taxon>
        <taxon>Poaceae</taxon>
        <taxon>BOP clade</taxon>
        <taxon>Pooideae</taxon>
        <taxon>Stipodae</taxon>
        <taxon>Brachypodieae</taxon>
        <taxon>Brachypodium</taxon>
    </lineage>
</organism>
<dbReference type="Gene3D" id="3.30.200.20">
    <property type="entry name" value="Phosphorylase Kinase, domain 1"/>
    <property type="match status" value="1"/>
</dbReference>
<evidence type="ECO:0000256" key="13">
    <source>
        <dbReference type="RuleBase" id="RU000304"/>
    </source>
</evidence>
<dbReference type="InterPro" id="IPR011009">
    <property type="entry name" value="Kinase-like_dom_sf"/>
</dbReference>
<comment type="similarity">
    <text evidence="13">Belongs to the protein kinase superfamily.</text>
</comment>
<keyword evidence="8 12" id="KW-0067">ATP-binding</keyword>
<keyword evidence="11" id="KW-0325">Glycoprotein</keyword>
<dbReference type="InterPro" id="IPR008271">
    <property type="entry name" value="Ser/Thr_kinase_AS"/>
</dbReference>
<dbReference type="EMBL" id="CM000881">
    <property type="protein sequence ID" value="PNT69896.1"/>
    <property type="molecule type" value="Genomic_DNA"/>
</dbReference>
<evidence type="ECO:0000256" key="11">
    <source>
        <dbReference type="ARBA" id="ARBA00023180"/>
    </source>
</evidence>
<keyword evidence="3" id="KW-0808">Transferase</keyword>
<dbReference type="PROSITE" id="PS50011">
    <property type="entry name" value="PROTEIN_KINASE_DOM"/>
    <property type="match status" value="1"/>
</dbReference>
<dbReference type="AlphaFoldDB" id="A0A2K2D6J3"/>
<evidence type="ECO:0000256" key="10">
    <source>
        <dbReference type="ARBA" id="ARBA00023136"/>
    </source>
</evidence>
<evidence type="ECO:0000313" key="16">
    <source>
        <dbReference type="EnsemblPlants" id="PNT69896"/>
    </source>
</evidence>
<dbReference type="SUPFAM" id="SSF56112">
    <property type="entry name" value="Protein kinase-like (PK-like)"/>
    <property type="match status" value="1"/>
</dbReference>
<keyword evidence="2 13" id="KW-0723">Serine/threonine-protein kinase</keyword>
<accession>A0A2K2D6J3</accession>
<evidence type="ECO:0000256" key="5">
    <source>
        <dbReference type="ARBA" id="ARBA00022729"/>
    </source>
</evidence>
<keyword evidence="4" id="KW-0812">Transmembrane</keyword>
<keyword evidence="10" id="KW-0472">Membrane</keyword>
<dbReference type="InParanoid" id="A0A2K2D6J3"/>
<evidence type="ECO:0000256" key="12">
    <source>
        <dbReference type="PROSITE-ProRule" id="PRU10141"/>
    </source>
</evidence>
<dbReference type="PROSITE" id="PS00107">
    <property type="entry name" value="PROTEIN_KINASE_ATP"/>
    <property type="match status" value="1"/>
</dbReference>
<evidence type="ECO:0000313" key="15">
    <source>
        <dbReference type="EMBL" id="PNT69896.1"/>
    </source>
</evidence>
<feature type="binding site" evidence="12">
    <location>
        <position position="157"/>
    </location>
    <ligand>
        <name>ATP</name>
        <dbReference type="ChEBI" id="CHEBI:30616"/>
    </ligand>
</feature>
<dbReference type="Pfam" id="PF14380">
    <property type="entry name" value="WAK_assoc"/>
    <property type="match status" value="1"/>
</dbReference>
<reference evidence="16" key="3">
    <citation type="submission" date="2018-08" db="UniProtKB">
        <authorList>
            <consortium name="EnsemblPlants"/>
        </authorList>
    </citation>
    <scope>IDENTIFICATION</scope>
    <source>
        <strain evidence="16">cv. Bd21</strain>
    </source>
</reference>
<dbReference type="PROSITE" id="PS00108">
    <property type="entry name" value="PROTEIN_KINASE_ST"/>
    <property type="match status" value="1"/>
</dbReference>
<dbReference type="SMART" id="SM00220">
    <property type="entry name" value="S_TKc"/>
    <property type="match status" value="1"/>
</dbReference>
<name>A0A2K2D6J3_BRADI</name>